<sequence>MDEACQIFGDAFVSYCLNVEVDSLRSATLSSEQLEVLQALMLWAGQISTQQNSFARSHAIGQVLSFDAAAQTTLPNIWRQHCGGSLLAIESDDPLEEALLHLGRDFFAGCLLPRPTGNAAGGMSSILTMPTFKHPKIREFAQAVLRDSVMCRLFPGVANADTYNGDGADVHSHLLWSSGQGGTCQLILLPSSLLGVALRRLGAHPTPGGFFDVLRWALKLGRNLAAKRNVHVPVLVGLAHIELVNGEPIFFQGGQIRVPTDGDRENLWDADGITAVLEVEVPVRLLSVRYWAPGPQDDSGQVERRWETARPSIQKFQDEMRRRINLIRLAMLFASPSGEVIAPAEMVSTAINPLSLGQSASMSVYRYPMSAFASTQITAEVGTEIQRWVVQVAKHPTGLDMAMRRLLSAVSTRPDPMDGFVDAVICWENIFGTNEGEVTFRVCGAMAILLEPDDMVKRRALFKELKELYGVRSELVHGANEPSIADAYKHRERSVDVATQALKALYSRPDLLNAPGSNVRGRMLLLGV</sequence>
<gene>
    <name evidence="1" type="ORF">ACEZDJ_33020</name>
</gene>
<accession>A0ABV6UXC1</accession>
<name>A0ABV6UXC1_9ACTN</name>
<dbReference type="Proteomes" id="UP001592528">
    <property type="component" value="Unassembled WGS sequence"/>
</dbReference>
<evidence type="ECO:0000313" key="2">
    <source>
        <dbReference type="Proteomes" id="UP001592528"/>
    </source>
</evidence>
<dbReference type="EMBL" id="JBHEZZ010000026">
    <property type="protein sequence ID" value="MFC1406126.1"/>
    <property type="molecule type" value="Genomic_DNA"/>
</dbReference>
<dbReference type="RefSeq" id="WP_157624053.1">
    <property type="nucleotide sequence ID" value="NZ_JBHEZZ010000026.1"/>
</dbReference>
<proteinExistence type="predicted"/>
<organism evidence="1 2">
    <name type="scientific">Streptacidiphilus cavernicola</name>
    <dbReference type="NCBI Taxonomy" id="3342716"/>
    <lineage>
        <taxon>Bacteria</taxon>
        <taxon>Bacillati</taxon>
        <taxon>Actinomycetota</taxon>
        <taxon>Actinomycetes</taxon>
        <taxon>Kitasatosporales</taxon>
        <taxon>Streptomycetaceae</taxon>
        <taxon>Streptacidiphilus</taxon>
    </lineage>
</organism>
<reference evidence="1 2" key="1">
    <citation type="submission" date="2024-09" db="EMBL/GenBank/DDBJ databases">
        <authorList>
            <person name="Lee S.D."/>
        </authorList>
    </citation>
    <scope>NUCLEOTIDE SEQUENCE [LARGE SCALE GENOMIC DNA]</scope>
    <source>
        <strain evidence="1 2">N1-5</strain>
    </source>
</reference>
<evidence type="ECO:0000313" key="1">
    <source>
        <dbReference type="EMBL" id="MFC1406126.1"/>
    </source>
</evidence>
<keyword evidence="2" id="KW-1185">Reference proteome</keyword>
<protein>
    <submittedName>
        <fullName evidence="1">HEPN domain-containing protein</fullName>
    </submittedName>
</protein>
<comment type="caution">
    <text evidence="1">The sequence shown here is derived from an EMBL/GenBank/DDBJ whole genome shotgun (WGS) entry which is preliminary data.</text>
</comment>